<reference evidence="7" key="1">
    <citation type="journal article" date="2019" name="Int. J. Syst. Evol. Microbiol.">
        <title>The Global Catalogue of Microorganisms (GCM) 10K type strain sequencing project: providing services to taxonomists for standard genome sequencing and annotation.</title>
        <authorList>
            <consortium name="The Broad Institute Genomics Platform"/>
            <consortium name="The Broad Institute Genome Sequencing Center for Infectious Disease"/>
            <person name="Wu L."/>
            <person name="Ma J."/>
        </authorList>
    </citation>
    <scope>NUCLEOTIDE SEQUENCE [LARGE SCALE GENOMIC DNA]</scope>
    <source>
        <strain evidence="7">KCTC 12861</strain>
    </source>
</reference>
<feature type="transmembrane region" description="Helical" evidence="1">
    <location>
        <begin position="37"/>
        <end position="59"/>
    </location>
</feature>
<sequence length="1136" mass="126725">MTPLRIFLGVVVVAIFGQLFLSTYLLGYGSISGVTAIYWIASLFLVPFVIVGLVISYFWKFKGRKIWKSGGPKDPLQEVRTQAKYQFSHLRTQARSISHKPMSVTWNLFLAAKSDDYSTTMDELNYRPTGEALQHDGLTVTTWSSPTAVAYRIEIDPDQGLDLDLLTVIFKLIFTHRRNLAVNAAFVEYDLASLTSPANLTTDAISSFNKILNQAYDVFGLEIPIHFVIPGLEKMPDLHLAADLSGAFDDQVVWGGFLDKQITSPSARIDRLFQDFIRTVSHRQLSSLQRMSETEPCAAIVNTPLQLDLIRAQANELLLQLIKPIPPKQNHLDLHSIAFVGASQSTPTTDPLAQLTGQRFFQEQPHRGVPISCATSVTADSTALLANAYHQTRYFVKQNDHHSARINLKSKVVTVLLSALVISYGVLSWKNVSDYRGINASTMKVFEDYQNKADSFSSSTASLAGRILLLGQLRQSLDAYQSLDMSRYRKWLPGNSMLSVYANFYNQELEDGLTGLLSDNLQKRMVAANARADDGKLMDLLIIADHLNDGSAAHAQQLAGFFTRNLVTQGEISTVFHDRSFAVLQDLFQLNRPITIQNEQLHQSVVRRLSKQDPEGLLYAALMQSPKYADPADLRSQVSSKFSQVFAPIADEQSYLVPRAYTRGGFADLFEKDALPDLAPLLADYQNIIEPLNATQINGIMTGVAERYASDYIATWDVFLRSLSIATTGEWSNDQILIKSLTSTTNNPVMSLVNALDYNVGLTEFKSLEDSAEDKSGSQGPVADIQAQTADKIHRAFTPYLSAAASSNDSKTQFDLFLQYTREASGWLAEATSDANNAGRVLFEKFQAEDQANPLSKLNTFAARSELELISKLGRNISASLNDAAMQQVYGYIDSQWQQQILQPYGRQLRDNFPFNRSSRQDLSLQLFTQLFMGEGDLQNFENTYLSRFKSEDGTYTSQANFLVSGGAQLSDQAVRTLDQLGQIRDTFFVGQAPALSFKVRASYLNNLFSNLTISSGPTLYQYRHGPLIWSEQNWPASGTESNGLRLQISGQGITTLEGNFEGLWSWFRLAYSGTTQLDPSNGIAKTSLFQRSIDNQPRVLNMVFQANSRFNPFSSNFFSRVNIPNSLFFREKHIS</sequence>
<feature type="transmembrane region" description="Helical" evidence="1">
    <location>
        <begin position="412"/>
        <end position="429"/>
    </location>
</feature>
<dbReference type="InterPro" id="IPR048677">
    <property type="entry name" value="TssM1_hel"/>
</dbReference>
<feature type="transmembrane region" description="Helical" evidence="1">
    <location>
        <begin position="7"/>
        <end position="31"/>
    </location>
</feature>
<dbReference type="EMBL" id="BMXE01000013">
    <property type="protein sequence ID" value="GHB50126.1"/>
    <property type="molecule type" value="Genomic_DNA"/>
</dbReference>
<evidence type="ECO:0000259" key="4">
    <source>
        <dbReference type="Pfam" id="PF14331"/>
    </source>
</evidence>
<dbReference type="RefSeq" id="WP_308936443.1">
    <property type="nucleotide sequence ID" value="NZ_BMXE01000013.1"/>
</dbReference>
<dbReference type="Pfam" id="PF06761">
    <property type="entry name" value="IcmF-related"/>
    <property type="match status" value="1"/>
</dbReference>
<feature type="domain" description="Type VI secretion system component TssM1 N-terminal" evidence="4">
    <location>
        <begin position="171"/>
        <end position="363"/>
    </location>
</feature>
<dbReference type="Pfam" id="PF06744">
    <property type="entry name" value="IcmF_C"/>
    <property type="match status" value="1"/>
</dbReference>
<dbReference type="PANTHER" id="PTHR36153:SF1">
    <property type="entry name" value="TYPE VI SECRETION SYSTEM COMPONENT TSSM1"/>
    <property type="match status" value="1"/>
</dbReference>
<dbReference type="InterPro" id="IPR053156">
    <property type="entry name" value="T6SS_TssM-like"/>
</dbReference>
<dbReference type="InterPro" id="IPR009612">
    <property type="entry name" value="IcmF-rel"/>
</dbReference>
<name>A0ABQ3EU19_9HYPH</name>
<dbReference type="PANTHER" id="PTHR36153">
    <property type="entry name" value="INNER MEMBRANE PROTEIN-RELATED"/>
    <property type="match status" value="1"/>
</dbReference>
<dbReference type="Pfam" id="PF21070">
    <property type="entry name" value="IcmF_helical"/>
    <property type="match status" value="1"/>
</dbReference>
<gene>
    <name evidence="6" type="ORF">GCM10007094_44240</name>
</gene>
<keyword evidence="1" id="KW-1133">Transmembrane helix</keyword>
<evidence type="ECO:0000259" key="2">
    <source>
        <dbReference type="Pfam" id="PF06744"/>
    </source>
</evidence>
<evidence type="ECO:0008006" key="8">
    <source>
        <dbReference type="Google" id="ProtNLM"/>
    </source>
</evidence>
<organism evidence="6 7">
    <name type="scientific">Pseudovibrio japonicus</name>
    <dbReference type="NCBI Taxonomy" id="366534"/>
    <lineage>
        <taxon>Bacteria</taxon>
        <taxon>Pseudomonadati</taxon>
        <taxon>Pseudomonadota</taxon>
        <taxon>Alphaproteobacteria</taxon>
        <taxon>Hyphomicrobiales</taxon>
        <taxon>Stappiaceae</taxon>
        <taxon>Pseudovibrio</taxon>
    </lineage>
</organism>
<protein>
    <recommendedName>
        <fullName evidence="8">Type VI secretion protein IcmF</fullName>
    </recommendedName>
</protein>
<keyword evidence="1" id="KW-0472">Membrane</keyword>
<dbReference type="InterPro" id="IPR010623">
    <property type="entry name" value="IcmF_C"/>
</dbReference>
<dbReference type="Proteomes" id="UP000637980">
    <property type="component" value="Unassembled WGS sequence"/>
</dbReference>
<evidence type="ECO:0000313" key="6">
    <source>
        <dbReference type="EMBL" id="GHB50126.1"/>
    </source>
</evidence>
<dbReference type="Pfam" id="PF14331">
    <property type="entry name" value="IcmF-related_N"/>
    <property type="match status" value="1"/>
</dbReference>
<feature type="domain" description="Type VI secretion system IcmF C-terminal" evidence="2">
    <location>
        <begin position="998"/>
        <end position="1107"/>
    </location>
</feature>
<keyword evidence="7" id="KW-1185">Reference proteome</keyword>
<comment type="caution">
    <text evidence="6">The sequence shown here is derived from an EMBL/GenBank/DDBJ whole genome shotgun (WGS) entry which is preliminary data.</text>
</comment>
<evidence type="ECO:0000256" key="1">
    <source>
        <dbReference type="SAM" id="Phobius"/>
    </source>
</evidence>
<proteinExistence type="predicted"/>
<feature type="domain" description="IcmF-related" evidence="3">
    <location>
        <begin position="474"/>
        <end position="760"/>
    </location>
</feature>
<accession>A0ABQ3EU19</accession>
<dbReference type="InterPro" id="IPR025743">
    <property type="entry name" value="TssM1_N"/>
</dbReference>
<evidence type="ECO:0000259" key="3">
    <source>
        <dbReference type="Pfam" id="PF06761"/>
    </source>
</evidence>
<feature type="domain" description="Type VI secretion system component TssM1 helical" evidence="5">
    <location>
        <begin position="893"/>
        <end position="990"/>
    </location>
</feature>
<keyword evidence="1" id="KW-0812">Transmembrane</keyword>
<evidence type="ECO:0000259" key="5">
    <source>
        <dbReference type="Pfam" id="PF21070"/>
    </source>
</evidence>
<evidence type="ECO:0000313" key="7">
    <source>
        <dbReference type="Proteomes" id="UP000637980"/>
    </source>
</evidence>